<feature type="region of interest" description="Disordered" evidence="1">
    <location>
        <begin position="1"/>
        <end position="192"/>
    </location>
</feature>
<name>A0A4U6WLQ0_SETVI</name>
<proteinExistence type="predicted"/>
<dbReference type="Gramene" id="TKW39347">
    <property type="protein sequence ID" value="TKW39347"/>
    <property type="gene ID" value="SEVIR_1G173250v2"/>
</dbReference>
<dbReference type="OMA" id="GMMRREG"/>
<dbReference type="EMBL" id="CM016552">
    <property type="protein sequence ID" value="TKW39347.1"/>
    <property type="molecule type" value="Genomic_DNA"/>
</dbReference>
<evidence type="ECO:0000313" key="2">
    <source>
        <dbReference type="EMBL" id="TKW39347.1"/>
    </source>
</evidence>
<keyword evidence="3" id="KW-1185">Reference proteome</keyword>
<dbReference type="Proteomes" id="UP000298652">
    <property type="component" value="Chromosome 1"/>
</dbReference>
<reference evidence="2" key="1">
    <citation type="submission" date="2019-03" db="EMBL/GenBank/DDBJ databases">
        <title>WGS assembly of Setaria viridis.</title>
        <authorList>
            <person name="Huang P."/>
            <person name="Jenkins J."/>
            <person name="Grimwood J."/>
            <person name="Barry K."/>
            <person name="Healey A."/>
            <person name="Mamidi S."/>
            <person name="Sreedasyam A."/>
            <person name="Shu S."/>
            <person name="Feldman M."/>
            <person name="Wu J."/>
            <person name="Yu Y."/>
            <person name="Chen C."/>
            <person name="Johnson J."/>
            <person name="Rokhsar D."/>
            <person name="Baxter I."/>
            <person name="Schmutz J."/>
            <person name="Brutnell T."/>
            <person name="Kellogg E."/>
        </authorList>
    </citation>
    <scope>NUCLEOTIDE SEQUENCE [LARGE SCALE GENOMIC DNA]</scope>
</reference>
<gene>
    <name evidence="2" type="ORF">SEVIR_1G173250v2</name>
</gene>
<feature type="compositionally biased region" description="Basic residues" evidence="1">
    <location>
        <begin position="49"/>
        <end position="67"/>
    </location>
</feature>
<dbReference type="AlphaFoldDB" id="A0A4U6WLQ0"/>
<feature type="compositionally biased region" description="Basic residues" evidence="1">
    <location>
        <begin position="172"/>
        <end position="192"/>
    </location>
</feature>
<organism evidence="2 3">
    <name type="scientific">Setaria viridis</name>
    <name type="common">Green bristlegrass</name>
    <name type="synonym">Setaria italica subsp. viridis</name>
    <dbReference type="NCBI Taxonomy" id="4556"/>
    <lineage>
        <taxon>Eukaryota</taxon>
        <taxon>Viridiplantae</taxon>
        <taxon>Streptophyta</taxon>
        <taxon>Embryophyta</taxon>
        <taxon>Tracheophyta</taxon>
        <taxon>Spermatophyta</taxon>
        <taxon>Magnoliopsida</taxon>
        <taxon>Liliopsida</taxon>
        <taxon>Poales</taxon>
        <taxon>Poaceae</taxon>
        <taxon>PACMAD clade</taxon>
        <taxon>Panicoideae</taxon>
        <taxon>Panicodae</taxon>
        <taxon>Paniceae</taxon>
        <taxon>Cenchrinae</taxon>
        <taxon>Setaria</taxon>
    </lineage>
</organism>
<evidence type="ECO:0000313" key="3">
    <source>
        <dbReference type="Proteomes" id="UP000298652"/>
    </source>
</evidence>
<protein>
    <submittedName>
        <fullName evidence="2">Uncharacterized protein</fullName>
    </submittedName>
</protein>
<sequence>MNQHKHGGVRFQPLREGDAAPADGTGGGAWQVRRLAGVVKLDRGGSKTGARRRRSGVALVRGRRPPRRSGERRLSVAAARHGGQGTAPVRGRHPTRRPGDGVGHGSPPATDARGRRRSGAAARHGGQGTGAGHGPPPATDARGAAPVRDGAASEGRRRMGAPDLAWGGGGRGRGRGGGRGRGRGGSQRRGRI</sequence>
<accession>A0A4U6WLQ0</accession>
<evidence type="ECO:0000256" key="1">
    <source>
        <dbReference type="SAM" id="MobiDB-lite"/>
    </source>
</evidence>